<evidence type="ECO:0000256" key="3">
    <source>
        <dbReference type="ARBA" id="ARBA00023125"/>
    </source>
</evidence>
<keyword evidence="7" id="KW-1185">Reference proteome</keyword>
<feature type="domain" description="HTH lysR-type" evidence="5">
    <location>
        <begin position="1"/>
        <end position="58"/>
    </location>
</feature>
<evidence type="ECO:0000256" key="4">
    <source>
        <dbReference type="ARBA" id="ARBA00023163"/>
    </source>
</evidence>
<name>A0A8J2YCH5_9BACL</name>
<dbReference type="Gene3D" id="3.40.190.290">
    <property type="match status" value="1"/>
</dbReference>
<reference evidence="6" key="1">
    <citation type="journal article" date="2014" name="Int. J. Syst. Evol. Microbiol.">
        <title>Complete genome sequence of Corynebacterium casei LMG S-19264T (=DSM 44701T), isolated from a smear-ripened cheese.</title>
        <authorList>
            <consortium name="US DOE Joint Genome Institute (JGI-PGF)"/>
            <person name="Walter F."/>
            <person name="Albersmeier A."/>
            <person name="Kalinowski J."/>
            <person name="Ruckert C."/>
        </authorList>
    </citation>
    <scope>NUCLEOTIDE SEQUENCE</scope>
    <source>
        <strain evidence="6">CGMCC 1.15179</strain>
    </source>
</reference>
<dbReference type="GO" id="GO:0003700">
    <property type="term" value="F:DNA-binding transcription factor activity"/>
    <property type="evidence" value="ECO:0007669"/>
    <property type="project" value="InterPro"/>
</dbReference>
<dbReference type="Pfam" id="PF00126">
    <property type="entry name" value="HTH_1"/>
    <property type="match status" value="1"/>
</dbReference>
<dbReference type="InterPro" id="IPR036390">
    <property type="entry name" value="WH_DNA-bd_sf"/>
</dbReference>
<dbReference type="PANTHER" id="PTHR30126:SF40">
    <property type="entry name" value="HTH-TYPE TRANSCRIPTIONAL REGULATOR GLTR"/>
    <property type="match status" value="1"/>
</dbReference>
<accession>A0A8J2YCH5</accession>
<protein>
    <submittedName>
        <fullName evidence="6">HTH-type transcriptional regulator GltR</fullName>
    </submittedName>
</protein>
<dbReference type="SUPFAM" id="SSF53850">
    <property type="entry name" value="Periplasmic binding protein-like II"/>
    <property type="match status" value="1"/>
</dbReference>
<dbReference type="PROSITE" id="PS50931">
    <property type="entry name" value="HTH_LYSR"/>
    <property type="match status" value="1"/>
</dbReference>
<comment type="caution">
    <text evidence="6">The sequence shown here is derived from an EMBL/GenBank/DDBJ whole genome shotgun (WGS) entry which is preliminary data.</text>
</comment>
<dbReference type="Proteomes" id="UP000625210">
    <property type="component" value="Unassembled WGS sequence"/>
</dbReference>
<dbReference type="EMBL" id="BMHQ01000002">
    <property type="protein sequence ID" value="GGE08154.1"/>
    <property type="molecule type" value="Genomic_DNA"/>
</dbReference>
<dbReference type="PANTHER" id="PTHR30126">
    <property type="entry name" value="HTH-TYPE TRANSCRIPTIONAL REGULATOR"/>
    <property type="match status" value="1"/>
</dbReference>
<dbReference type="SUPFAM" id="SSF46785">
    <property type="entry name" value="Winged helix' DNA-binding domain"/>
    <property type="match status" value="1"/>
</dbReference>
<organism evidence="6 7">
    <name type="scientific">Marinithermofilum abyssi</name>
    <dbReference type="NCBI Taxonomy" id="1571185"/>
    <lineage>
        <taxon>Bacteria</taxon>
        <taxon>Bacillati</taxon>
        <taxon>Bacillota</taxon>
        <taxon>Bacilli</taxon>
        <taxon>Bacillales</taxon>
        <taxon>Thermoactinomycetaceae</taxon>
        <taxon>Marinithermofilum</taxon>
    </lineage>
</organism>
<dbReference type="Pfam" id="PF03466">
    <property type="entry name" value="LysR_substrate"/>
    <property type="match status" value="1"/>
</dbReference>
<dbReference type="InterPro" id="IPR036388">
    <property type="entry name" value="WH-like_DNA-bd_sf"/>
</dbReference>
<gene>
    <name evidence="6" type="primary">gltR</name>
    <name evidence="6" type="ORF">GCM10011571_06760</name>
</gene>
<sequence>MDFQDLRVFVTVARHGNMSQAAKELNYVQSNVTARIQQLEKELDTSLFDRHGRGVSLTSPGKELLFYAERILSLLEEAEQQVRGSRTPRGSLHIGSTESTAAVRLPELIHRYHGQYPEVDLHLHTGTSEQLRDAVSHRRLDAAFVAGSASRHELQEIPVFQEDLVVVSHRPDPTWLTQDTTLLVFEKGCAYRTQLEKLLEKQGITPRCIVEFGSIDAILGCVRAGMGNGVMIHSLMANHPSSGLHCQPLPSPYNRLNTMLIYHRNRWQSPALKAFIEMFKIT</sequence>
<dbReference type="InterPro" id="IPR005119">
    <property type="entry name" value="LysR_subst-bd"/>
</dbReference>
<keyword evidence="3" id="KW-0238">DNA-binding</keyword>
<evidence type="ECO:0000256" key="1">
    <source>
        <dbReference type="ARBA" id="ARBA00009437"/>
    </source>
</evidence>
<comment type="similarity">
    <text evidence="1">Belongs to the LysR transcriptional regulatory family.</text>
</comment>
<keyword evidence="2" id="KW-0805">Transcription regulation</keyword>
<keyword evidence="4" id="KW-0804">Transcription</keyword>
<dbReference type="PRINTS" id="PR00039">
    <property type="entry name" value="HTHLYSR"/>
</dbReference>
<evidence type="ECO:0000259" key="5">
    <source>
        <dbReference type="PROSITE" id="PS50931"/>
    </source>
</evidence>
<dbReference type="RefSeq" id="WP_188646500.1">
    <property type="nucleotide sequence ID" value="NZ_BMHQ01000002.1"/>
</dbReference>
<proteinExistence type="inferred from homology"/>
<evidence type="ECO:0000313" key="7">
    <source>
        <dbReference type="Proteomes" id="UP000625210"/>
    </source>
</evidence>
<dbReference type="Gene3D" id="1.10.10.10">
    <property type="entry name" value="Winged helix-like DNA-binding domain superfamily/Winged helix DNA-binding domain"/>
    <property type="match status" value="1"/>
</dbReference>
<dbReference type="InterPro" id="IPR000847">
    <property type="entry name" value="LysR_HTH_N"/>
</dbReference>
<dbReference type="GO" id="GO:0000976">
    <property type="term" value="F:transcription cis-regulatory region binding"/>
    <property type="evidence" value="ECO:0007669"/>
    <property type="project" value="TreeGrafter"/>
</dbReference>
<evidence type="ECO:0000313" key="6">
    <source>
        <dbReference type="EMBL" id="GGE08154.1"/>
    </source>
</evidence>
<evidence type="ECO:0000256" key="2">
    <source>
        <dbReference type="ARBA" id="ARBA00023015"/>
    </source>
</evidence>
<dbReference type="AlphaFoldDB" id="A0A8J2YCH5"/>
<dbReference type="FunFam" id="1.10.10.10:FF:000001">
    <property type="entry name" value="LysR family transcriptional regulator"/>
    <property type="match status" value="1"/>
</dbReference>
<reference evidence="6" key="2">
    <citation type="submission" date="2020-09" db="EMBL/GenBank/DDBJ databases">
        <authorList>
            <person name="Sun Q."/>
            <person name="Zhou Y."/>
        </authorList>
    </citation>
    <scope>NUCLEOTIDE SEQUENCE</scope>
    <source>
        <strain evidence="6">CGMCC 1.15179</strain>
    </source>
</reference>